<dbReference type="AlphaFoldDB" id="A0A7H9AW91"/>
<dbReference type="Proteomes" id="UP000509704">
    <property type="component" value="Chromosome 1"/>
</dbReference>
<feature type="transmembrane region" description="Helical" evidence="7">
    <location>
        <begin position="313"/>
        <end position="332"/>
    </location>
</feature>
<dbReference type="KEGG" id="zmk:HG535_0A05460"/>
<evidence type="ECO:0000256" key="2">
    <source>
        <dbReference type="ARBA" id="ARBA00022692"/>
    </source>
</evidence>
<reference evidence="8 9" key="1">
    <citation type="submission" date="2020-07" db="EMBL/GenBank/DDBJ databases">
        <title>The yeast mating-type switching endonuclease HO is a domesticated member of an unorthodox homing genetic element family.</title>
        <authorList>
            <person name="Coughlan A.Y."/>
            <person name="Lombardi L."/>
            <person name="Braun-Galleani S."/>
            <person name="Martos A.R."/>
            <person name="Galeote V."/>
            <person name="Bigey F."/>
            <person name="Dequin S."/>
            <person name="Byrne K.P."/>
            <person name="Wolfe K.H."/>
        </authorList>
    </citation>
    <scope>NUCLEOTIDE SEQUENCE [LARGE SCALE GENOMIC DNA]</scope>
    <source>
        <strain evidence="8 9">NRRL Y-6702</strain>
    </source>
</reference>
<dbReference type="RefSeq" id="XP_037142333.1">
    <property type="nucleotide sequence ID" value="XM_037286438.1"/>
</dbReference>
<dbReference type="OrthoDB" id="5585746at2759"/>
<feature type="transmembrane region" description="Helical" evidence="7">
    <location>
        <begin position="344"/>
        <end position="363"/>
    </location>
</feature>
<evidence type="ECO:0000256" key="1">
    <source>
        <dbReference type="ARBA" id="ARBA00004141"/>
    </source>
</evidence>
<accession>A0A7H9AW91</accession>
<keyword evidence="3 7" id="KW-1133">Transmembrane helix</keyword>
<comment type="subcellular location">
    <subcellularLocation>
        <location evidence="1">Membrane</location>
        <topology evidence="1">Multi-pass membrane protein</topology>
    </subcellularLocation>
</comment>
<dbReference type="GO" id="GO:0016020">
    <property type="term" value="C:membrane"/>
    <property type="evidence" value="ECO:0007669"/>
    <property type="project" value="UniProtKB-SubCell"/>
</dbReference>
<evidence type="ECO:0000313" key="8">
    <source>
        <dbReference type="EMBL" id="QLG70605.1"/>
    </source>
</evidence>
<sequence>MLMAAAQKGYNSYSNGNRLRRLKRKVVGVGEAGGSGGGSGGAGPEAGGYSLLSSASRLSAAAVNNRYSQYVLSTLLRRKPAQRAAVERRAGERVPGSPGRVHAKHGHLHKQDAEVGDLNSMYSDSNTLVNSAQHNAYASSSSAASSVIFEDELTLLDSPPATIEEVAEVALPTASADVKNYIKTFNHSTARELGKSQHLHYYQLPFAWRENPFIINGYRFYSSHKRSFLSIVNWYGWHNETSNIWTHLLGGLYLIFLAMVDYPKSAIWNSDQVPFPAKLIVFVFLLAGMKCLFASMFWHTFNGTSILNLRSRFACVDYSGITLLITASIMTTEFVTMYDYKFSLYLYMSISSVLGLFGVFMNWSPKFDRPEARPLRIKFFILLALMGCLSFLHLTLRTSWKFSASLVVPVTKKSLGWYLIGVFFYGSFIPERFRTDYIVDKSIPTETELSSDLTILTRHKHIHFRPSPTKHPKSVKCCCHAHSFKSLWWVDYFGASHTIWHFFVVLGVIGHYHAILDMFAKRWIV</sequence>
<dbReference type="GO" id="GO:0038023">
    <property type="term" value="F:signaling receptor activity"/>
    <property type="evidence" value="ECO:0007669"/>
    <property type="project" value="TreeGrafter"/>
</dbReference>
<keyword evidence="4 7" id="KW-0472">Membrane</keyword>
<feature type="transmembrane region" description="Helical" evidence="7">
    <location>
        <begin position="244"/>
        <end position="260"/>
    </location>
</feature>
<evidence type="ECO:0000256" key="7">
    <source>
        <dbReference type="SAM" id="Phobius"/>
    </source>
</evidence>
<evidence type="ECO:0000256" key="5">
    <source>
        <dbReference type="PIRSR" id="PIRSR604254-1"/>
    </source>
</evidence>
<gene>
    <name evidence="8" type="ORF">HG535_0A05460</name>
</gene>
<dbReference type="GeneID" id="59234241"/>
<organism evidence="8 9">
    <name type="scientific">Zygotorulaspora mrakii</name>
    <name type="common">Zygosaccharomyces mrakii</name>
    <dbReference type="NCBI Taxonomy" id="42260"/>
    <lineage>
        <taxon>Eukaryota</taxon>
        <taxon>Fungi</taxon>
        <taxon>Dikarya</taxon>
        <taxon>Ascomycota</taxon>
        <taxon>Saccharomycotina</taxon>
        <taxon>Saccharomycetes</taxon>
        <taxon>Saccharomycetales</taxon>
        <taxon>Saccharomycetaceae</taxon>
        <taxon>Zygotorulaspora</taxon>
    </lineage>
</organism>
<dbReference type="PANTHER" id="PTHR20855">
    <property type="entry name" value="ADIPOR/PROGESTIN RECEPTOR-RELATED"/>
    <property type="match status" value="1"/>
</dbReference>
<evidence type="ECO:0000256" key="6">
    <source>
        <dbReference type="SAM" id="MobiDB-lite"/>
    </source>
</evidence>
<dbReference type="InterPro" id="IPR004254">
    <property type="entry name" value="AdipoR/HlyIII-related"/>
</dbReference>
<evidence type="ECO:0000256" key="4">
    <source>
        <dbReference type="ARBA" id="ARBA00023136"/>
    </source>
</evidence>
<name>A0A7H9AW91_ZYGMR</name>
<dbReference type="GO" id="GO:0006882">
    <property type="term" value="P:intracellular zinc ion homeostasis"/>
    <property type="evidence" value="ECO:0007669"/>
    <property type="project" value="TreeGrafter"/>
</dbReference>
<evidence type="ECO:0000313" key="9">
    <source>
        <dbReference type="Proteomes" id="UP000509704"/>
    </source>
</evidence>
<feature type="transmembrane region" description="Helical" evidence="7">
    <location>
        <begin position="375"/>
        <end position="395"/>
    </location>
</feature>
<feature type="region of interest" description="Disordered" evidence="6">
    <location>
        <begin position="83"/>
        <end position="108"/>
    </location>
</feature>
<dbReference type="PANTHER" id="PTHR20855:SF97">
    <property type="entry name" value="ADIPOR-LIKE RECEPTOR IZH3-RELATED"/>
    <property type="match status" value="1"/>
</dbReference>
<keyword evidence="5" id="KW-0479">Metal-binding</keyword>
<keyword evidence="2 7" id="KW-0812">Transmembrane</keyword>
<feature type="transmembrane region" description="Helical" evidence="7">
    <location>
        <begin position="415"/>
        <end position="433"/>
    </location>
</feature>
<dbReference type="Pfam" id="PF03006">
    <property type="entry name" value="HlyIII"/>
    <property type="match status" value="1"/>
</dbReference>
<proteinExistence type="predicted"/>
<dbReference type="EMBL" id="CP058604">
    <property type="protein sequence ID" value="QLG70605.1"/>
    <property type="molecule type" value="Genomic_DNA"/>
</dbReference>
<feature type="transmembrane region" description="Helical" evidence="7">
    <location>
        <begin position="280"/>
        <end position="301"/>
    </location>
</feature>
<protein>
    <submittedName>
        <fullName evidence="8">Uncharacterized protein</fullName>
    </submittedName>
</protein>
<dbReference type="GO" id="GO:0046872">
    <property type="term" value="F:metal ion binding"/>
    <property type="evidence" value="ECO:0007669"/>
    <property type="project" value="UniProtKB-KW"/>
</dbReference>
<evidence type="ECO:0000256" key="3">
    <source>
        <dbReference type="ARBA" id="ARBA00022989"/>
    </source>
</evidence>
<keyword evidence="5" id="KW-0862">Zinc</keyword>
<feature type="binding site" evidence="5">
    <location>
        <position position="299"/>
    </location>
    <ligand>
        <name>Zn(2+)</name>
        <dbReference type="ChEBI" id="CHEBI:29105"/>
    </ligand>
</feature>
<keyword evidence="9" id="KW-1185">Reference proteome</keyword>